<dbReference type="AlphaFoldDB" id="A0A1C0ZTM0"/>
<comment type="caution">
    <text evidence="1">The sequence shown here is derived from an EMBL/GenBank/DDBJ whole genome shotgun (WGS) entry which is preliminary data.</text>
</comment>
<gene>
    <name evidence="1" type="ORF">A8709_07100</name>
</gene>
<sequence length="140" mass="16682">MFMNNEIISFINRLIDALHEDIIGTAYDVTEELERREDGYDAIEPLLKLLEDNPDVDFGSPGPIVHFVEKYYKKGYEEKLIVSLYRRPTNHTLWMLNRIINGSENELKQQYLNVLKDIIERFSEDKKIDEQARYFRSLHE</sequence>
<name>A0A1C0ZTM0_9BACL</name>
<dbReference type="STRING" id="512399.A8709_07100"/>
<dbReference type="Proteomes" id="UP000093309">
    <property type="component" value="Unassembled WGS sequence"/>
</dbReference>
<organism evidence="1 2">
    <name type="scientific">Paenibacillus pectinilyticus</name>
    <dbReference type="NCBI Taxonomy" id="512399"/>
    <lineage>
        <taxon>Bacteria</taxon>
        <taxon>Bacillati</taxon>
        <taxon>Bacillota</taxon>
        <taxon>Bacilli</taxon>
        <taxon>Bacillales</taxon>
        <taxon>Paenibacillaceae</taxon>
        <taxon>Paenibacillus</taxon>
    </lineage>
</organism>
<evidence type="ECO:0000313" key="2">
    <source>
        <dbReference type="Proteomes" id="UP000093309"/>
    </source>
</evidence>
<protein>
    <recommendedName>
        <fullName evidence="3">Immunity protein 30 domain-containing protein</fullName>
    </recommendedName>
</protein>
<accession>A0A1C0ZTM0</accession>
<keyword evidence="2" id="KW-1185">Reference proteome</keyword>
<evidence type="ECO:0000313" key="1">
    <source>
        <dbReference type="EMBL" id="OCT11430.1"/>
    </source>
</evidence>
<proteinExistence type="predicted"/>
<reference evidence="2" key="1">
    <citation type="submission" date="2016-05" db="EMBL/GenBank/DDBJ databases">
        <title>Paenibacillus oryzae. sp. nov., isolated from the rice root.</title>
        <authorList>
            <person name="Zhang J."/>
            <person name="Zhang X."/>
        </authorList>
    </citation>
    <scope>NUCLEOTIDE SEQUENCE [LARGE SCALE GENOMIC DNA]</scope>
    <source>
        <strain evidence="2">KCTC13222</strain>
    </source>
</reference>
<dbReference type="EMBL" id="LYPC01000028">
    <property type="protein sequence ID" value="OCT11430.1"/>
    <property type="molecule type" value="Genomic_DNA"/>
</dbReference>
<dbReference type="OrthoDB" id="8794104at2"/>
<evidence type="ECO:0008006" key="3">
    <source>
        <dbReference type="Google" id="ProtNLM"/>
    </source>
</evidence>